<dbReference type="GO" id="GO:0006508">
    <property type="term" value="P:proteolysis"/>
    <property type="evidence" value="ECO:0007669"/>
    <property type="project" value="UniProtKB-KW"/>
</dbReference>
<dbReference type="PANTHER" id="PTHR43806:SF65">
    <property type="entry name" value="SERINE PROTEASE APRX"/>
    <property type="match status" value="1"/>
</dbReference>
<evidence type="ECO:0000313" key="14">
    <source>
        <dbReference type="EMBL" id="MBD3109476.1"/>
    </source>
</evidence>
<keyword evidence="3" id="KW-0964">Secreted</keyword>
<keyword evidence="15" id="KW-1185">Reference proteome</keyword>
<dbReference type="InterPro" id="IPR022398">
    <property type="entry name" value="Peptidase_S8_His-AS"/>
</dbReference>
<dbReference type="InterPro" id="IPR003137">
    <property type="entry name" value="PA_domain"/>
</dbReference>
<evidence type="ECO:0000313" key="15">
    <source>
        <dbReference type="Proteomes" id="UP000602076"/>
    </source>
</evidence>
<dbReference type="InterPro" id="IPR034213">
    <property type="entry name" value="S8_Vpr-like"/>
</dbReference>
<name>A0A927HCE7_9BACI</name>
<feature type="signal peptide" evidence="11">
    <location>
        <begin position="1"/>
        <end position="21"/>
    </location>
</feature>
<keyword evidence="4 9" id="KW-0645">Protease</keyword>
<dbReference type="EMBL" id="JACXSI010000035">
    <property type="protein sequence ID" value="MBD3109476.1"/>
    <property type="molecule type" value="Genomic_DNA"/>
</dbReference>
<feature type="chain" id="PRO_5037619365" evidence="11">
    <location>
        <begin position="22"/>
        <end position="740"/>
    </location>
</feature>
<dbReference type="SUPFAM" id="SSF52025">
    <property type="entry name" value="PA domain"/>
    <property type="match status" value="1"/>
</dbReference>
<dbReference type="PRINTS" id="PR00723">
    <property type="entry name" value="SUBTILISIN"/>
</dbReference>
<dbReference type="PROSITE" id="PS00137">
    <property type="entry name" value="SUBTILASE_HIS"/>
    <property type="match status" value="1"/>
</dbReference>
<dbReference type="InterPro" id="IPR046450">
    <property type="entry name" value="PA_dom_sf"/>
</dbReference>
<dbReference type="Gene3D" id="3.50.30.30">
    <property type="match status" value="1"/>
</dbReference>
<dbReference type="InterPro" id="IPR036852">
    <property type="entry name" value="Peptidase_S8/S53_dom_sf"/>
</dbReference>
<evidence type="ECO:0000256" key="10">
    <source>
        <dbReference type="RuleBase" id="RU003355"/>
    </source>
</evidence>
<evidence type="ECO:0000256" key="7">
    <source>
        <dbReference type="ARBA" id="ARBA00022825"/>
    </source>
</evidence>
<comment type="similarity">
    <text evidence="1 9 10">Belongs to the peptidase S8 family.</text>
</comment>
<evidence type="ECO:0000259" key="12">
    <source>
        <dbReference type="Pfam" id="PF00082"/>
    </source>
</evidence>
<dbReference type="AlphaFoldDB" id="A0A927HCE7"/>
<dbReference type="PROSITE" id="PS51892">
    <property type="entry name" value="SUBTILASE"/>
    <property type="match status" value="1"/>
</dbReference>
<dbReference type="InterPro" id="IPR015500">
    <property type="entry name" value="Peptidase_S8_subtilisin-rel"/>
</dbReference>
<evidence type="ECO:0000256" key="5">
    <source>
        <dbReference type="ARBA" id="ARBA00022729"/>
    </source>
</evidence>
<keyword evidence="7 9" id="KW-0720">Serine protease</keyword>
<proteinExistence type="inferred from homology"/>
<dbReference type="Proteomes" id="UP000602076">
    <property type="component" value="Unassembled WGS sequence"/>
</dbReference>
<evidence type="ECO:0000259" key="13">
    <source>
        <dbReference type="Pfam" id="PF02225"/>
    </source>
</evidence>
<dbReference type="InterPro" id="IPR023827">
    <property type="entry name" value="Peptidase_S8_Asp-AS"/>
</dbReference>
<keyword evidence="5 11" id="KW-0732">Signal</keyword>
<evidence type="ECO:0000256" key="3">
    <source>
        <dbReference type="ARBA" id="ARBA00022525"/>
    </source>
</evidence>
<gene>
    <name evidence="14" type="ORF">IEO70_14095</name>
</gene>
<dbReference type="PANTHER" id="PTHR43806">
    <property type="entry name" value="PEPTIDASE S8"/>
    <property type="match status" value="1"/>
</dbReference>
<protein>
    <submittedName>
        <fullName evidence="14">S8 family serine peptidase</fullName>
    </submittedName>
</protein>
<organism evidence="14 15">
    <name type="scientific">Peribacillus faecalis</name>
    <dbReference type="NCBI Taxonomy" id="2772559"/>
    <lineage>
        <taxon>Bacteria</taxon>
        <taxon>Bacillati</taxon>
        <taxon>Bacillota</taxon>
        <taxon>Bacilli</taxon>
        <taxon>Bacillales</taxon>
        <taxon>Bacillaceae</taxon>
        <taxon>Peribacillus</taxon>
    </lineage>
</organism>
<accession>A0A927HCE7</accession>
<dbReference type="SUPFAM" id="SSF52743">
    <property type="entry name" value="Subtilisin-like"/>
    <property type="match status" value="1"/>
</dbReference>
<evidence type="ECO:0000256" key="11">
    <source>
        <dbReference type="SAM" id="SignalP"/>
    </source>
</evidence>
<evidence type="ECO:0000256" key="9">
    <source>
        <dbReference type="PROSITE-ProRule" id="PRU01240"/>
    </source>
</evidence>
<feature type="active site" description="Charge relay system" evidence="8 9">
    <location>
        <position position="474"/>
    </location>
</feature>
<keyword evidence="2" id="KW-0134">Cell wall</keyword>
<dbReference type="GO" id="GO:0004252">
    <property type="term" value="F:serine-type endopeptidase activity"/>
    <property type="evidence" value="ECO:0007669"/>
    <property type="project" value="UniProtKB-UniRule"/>
</dbReference>
<feature type="domain" description="Peptidase S8/S53" evidence="12">
    <location>
        <begin position="132"/>
        <end position="520"/>
    </location>
</feature>
<dbReference type="Gene3D" id="3.40.50.200">
    <property type="entry name" value="Peptidase S8/S53 domain"/>
    <property type="match status" value="1"/>
</dbReference>
<dbReference type="RefSeq" id="WP_190999014.1">
    <property type="nucleotide sequence ID" value="NZ_JACXSI010000035.1"/>
</dbReference>
<dbReference type="Pfam" id="PF00082">
    <property type="entry name" value="Peptidase_S8"/>
    <property type="match status" value="1"/>
</dbReference>
<dbReference type="InterPro" id="IPR023828">
    <property type="entry name" value="Peptidase_S8_Ser-AS"/>
</dbReference>
<dbReference type="InterPro" id="IPR000209">
    <property type="entry name" value="Peptidase_S8/S53_dom"/>
</dbReference>
<dbReference type="Pfam" id="PF02225">
    <property type="entry name" value="PA"/>
    <property type="match status" value="1"/>
</dbReference>
<dbReference type="PROSITE" id="PS00138">
    <property type="entry name" value="SUBTILASE_SER"/>
    <property type="match status" value="1"/>
</dbReference>
<evidence type="ECO:0000256" key="8">
    <source>
        <dbReference type="PIRSR" id="PIRSR615500-1"/>
    </source>
</evidence>
<evidence type="ECO:0000256" key="4">
    <source>
        <dbReference type="ARBA" id="ARBA00022670"/>
    </source>
</evidence>
<sequence length="740" mass="80851">MKKVCGLTVLLFIFIASAASAISFQLPPLPKKDEKENIVAVIIVKPEADKKELSGTISNTPGIKLRQVYEFALNGFTVEGPRKLIESLRERQEIETISELSMYEVMLDESVPFIGGDQLRGYLDEDGHRLTGKGVKVGIIDTGIDYNHPDLKKVYRGGKDLIDGDNDPMESAGEPDRATIHGTHVAGIIAANGSLRGVAPEAEVYAYRALGPGGTGSTESVIAAIDAAISDKMDIINLSLGNSINGPDLPITLALNQAVDQGITAVVSNGNSGPNTWTVGSPGTSSKAISVGASSPPLKIPYMQIGLGSSNMKELPLHSIPGAKKWNFTVFQQIINGGYGRLADMPNAKNKIVVVKRGKLSVTEKILNVQKQGGKAVIIANSSEAPLLYALETPVQIPAVWLAKKDGHILLDYIRNNPEQSMKIVYKEEADMIASFSSRGPVTVSWEIKPDIVAPGVAIESTVPGGYMALAGTSMSAPHVAGAAALLRQAHPEWTPEQIKSALMTTAKHLKNKEGNFYKTYEQGAGRLQLQEAVDVDTFFYPSSLTLGLFDQKEGENKHIKKLVIENKNEAPQHYSFDIPRDEKGLNWHLPLSFTLQPNEKKEVEIGLSIDMKELEKGMYDGYLAVREGTKTLYIPYLYMKEEPNYPKVMGFQFGDGDNDESYRYEMYVPCGGDEMMIALYDYSSLRFKGFLDYSAPAPSGFFQKEIPRNHLPEPGLYHAVISIKKAGVSKELQEIIEIK</sequence>
<keyword evidence="6 9" id="KW-0378">Hydrolase</keyword>
<evidence type="ECO:0000256" key="6">
    <source>
        <dbReference type="ARBA" id="ARBA00022801"/>
    </source>
</evidence>
<evidence type="ECO:0000256" key="1">
    <source>
        <dbReference type="ARBA" id="ARBA00011073"/>
    </source>
</evidence>
<reference evidence="14" key="1">
    <citation type="submission" date="2020-09" db="EMBL/GenBank/DDBJ databases">
        <title>Bacillus faecalis sp. nov., a moderately halophilic bacterium isolated from cow faeces.</title>
        <authorList>
            <person name="Jiang L."/>
            <person name="Lee J."/>
        </authorList>
    </citation>
    <scope>NUCLEOTIDE SEQUENCE</scope>
    <source>
        <strain evidence="14">AGMB 02131</strain>
    </source>
</reference>
<dbReference type="CDD" id="cd07474">
    <property type="entry name" value="Peptidases_S8_subtilisin_Vpr-like"/>
    <property type="match status" value="1"/>
</dbReference>
<comment type="caution">
    <text evidence="14">The sequence shown here is derived from an EMBL/GenBank/DDBJ whole genome shotgun (WGS) entry which is preliminary data.</text>
</comment>
<dbReference type="InterPro" id="IPR050131">
    <property type="entry name" value="Peptidase_S8_subtilisin-like"/>
</dbReference>
<feature type="domain" description="PA" evidence="13">
    <location>
        <begin position="345"/>
        <end position="409"/>
    </location>
</feature>
<evidence type="ECO:0000256" key="2">
    <source>
        <dbReference type="ARBA" id="ARBA00022512"/>
    </source>
</evidence>
<feature type="active site" description="Charge relay system" evidence="8 9">
    <location>
        <position position="181"/>
    </location>
</feature>
<feature type="active site" description="Charge relay system" evidence="8 9">
    <location>
        <position position="141"/>
    </location>
</feature>
<dbReference type="PROSITE" id="PS00136">
    <property type="entry name" value="SUBTILASE_ASP"/>
    <property type="match status" value="1"/>
</dbReference>